<dbReference type="HOGENOM" id="CLU_023406_0_1_6"/>
<dbReference type="RefSeq" id="WP_013031484.1">
    <property type="nucleotide sequence ID" value="NC_013960.1"/>
</dbReference>
<dbReference type="GO" id="GO:0016758">
    <property type="term" value="F:hexosyltransferase activity"/>
    <property type="evidence" value="ECO:0007669"/>
    <property type="project" value="InterPro"/>
</dbReference>
<dbReference type="EMBL" id="CP001798">
    <property type="protein sequence ID" value="ADE13588.1"/>
    <property type="molecule type" value="Genomic_DNA"/>
</dbReference>
<dbReference type="SUPFAM" id="SSF55729">
    <property type="entry name" value="Acyl-CoA N-acyltransferases (Nat)"/>
    <property type="match status" value="1"/>
</dbReference>
<dbReference type="PROSITE" id="PS51186">
    <property type="entry name" value="GNAT"/>
    <property type="match status" value="1"/>
</dbReference>
<dbReference type="PANTHER" id="PTHR43415:SF3">
    <property type="entry name" value="GNAT-FAMILY ACETYLTRANSFERASE"/>
    <property type="match status" value="1"/>
</dbReference>
<dbReference type="eggNOG" id="COG3980">
    <property type="taxonomic scope" value="Bacteria"/>
</dbReference>
<dbReference type="PANTHER" id="PTHR43415">
    <property type="entry name" value="SPERMIDINE N(1)-ACETYLTRANSFERASE"/>
    <property type="match status" value="1"/>
</dbReference>
<dbReference type="Gene3D" id="3.40.50.11190">
    <property type="match status" value="1"/>
</dbReference>
<dbReference type="Gene3D" id="3.40.630.30">
    <property type="match status" value="1"/>
</dbReference>
<reference evidence="5" key="1">
    <citation type="submission" date="2010-04" db="EMBL/GenBank/DDBJ databases">
        <title>Complete genome sequence of Nitrosococcus halophilus Nc4, a salt-adapted, aerobic obligate ammonia-oxidizing sulfur purple bacterium.</title>
        <authorList>
            <consortium name="US DOE Joint Genome Institute"/>
            <person name="Campbell M.A."/>
            <person name="Malfatti S.A."/>
            <person name="Chain P.S.G."/>
            <person name="Heidelberg J.F."/>
            <person name="Ward B.B."/>
            <person name="Klotz M.G."/>
        </authorList>
    </citation>
    <scope>NUCLEOTIDE SEQUENCE [LARGE SCALE GENOMIC DNA]</scope>
    <source>
        <strain evidence="5">Nc4</strain>
    </source>
</reference>
<dbReference type="GO" id="GO:0016747">
    <property type="term" value="F:acyltransferase activity, transferring groups other than amino-acyl groups"/>
    <property type="evidence" value="ECO:0007669"/>
    <property type="project" value="InterPro"/>
</dbReference>
<feature type="domain" description="N-acetyltransferase" evidence="3">
    <location>
        <begin position="359"/>
        <end position="502"/>
    </location>
</feature>
<sequence length="502" mass="56370">MNVAFRVDASPRIGTGHLMRCLTLADVLKSRGWETRFICRHIPDHLAELLKQKNHPLMRLAGKGCTDSADELAHSGWLGARQAQDADDTLQALAGASLDWLIVDHYALDIRWESVIRQSSRRILVIDDIADRSHDCDILLDQNLYADMEARYTGKVPSHCQCLLGPRYALLRDEFGRLRQQVKPRAGPVRQVLVFFGGVDADNFTGKAIQALVNLRDERFQVDVVIGAQHPARVDIEADCQRYDYRCHVQTAHMAELMASADLAIGAAGSASWERCCLGLPTLAISVADNQRQMVHEAAEHGLLYAPTDNVGTVSFFERHIQALLENPYLRTCLSKAGMGAVDGRGVFRVIRELGCHRVALRPARFDDAASLFAWRNHPGNRAFSRTSEPIAWTDHRRWLATVLANPDRPLLIGFHDHHPIGVVRFDIDTDTAEISVYLVPGLNMRGFGTELLASAEQWLSEHRRDIRMIRAEVLGDNLPSHRSLRNSGYKVEVTHYTKRVH</sequence>
<organism evidence="4 5">
    <name type="scientific">Nitrosococcus halophilus (strain Nc4)</name>
    <dbReference type="NCBI Taxonomy" id="472759"/>
    <lineage>
        <taxon>Bacteria</taxon>
        <taxon>Pseudomonadati</taxon>
        <taxon>Pseudomonadota</taxon>
        <taxon>Gammaproteobacteria</taxon>
        <taxon>Chromatiales</taxon>
        <taxon>Chromatiaceae</taxon>
        <taxon>Nitrosococcus</taxon>
    </lineage>
</organism>
<protein>
    <submittedName>
        <fullName evidence="4">GCN5-related N-acetyltransferase</fullName>
    </submittedName>
</protein>
<evidence type="ECO:0000256" key="2">
    <source>
        <dbReference type="PIRSR" id="PIRSR620023-2"/>
    </source>
</evidence>
<dbReference type="InterPro" id="IPR020023">
    <property type="entry name" value="PseG"/>
</dbReference>
<dbReference type="Pfam" id="PF13302">
    <property type="entry name" value="Acetyltransf_3"/>
    <property type="match status" value="1"/>
</dbReference>
<dbReference type="InterPro" id="IPR000182">
    <property type="entry name" value="GNAT_dom"/>
</dbReference>
<evidence type="ECO:0000259" key="3">
    <source>
        <dbReference type="PROSITE" id="PS51186"/>
    </source>
</evidence>
<keyword evidence="5" id="KW-1185">Reference proteome</keyword>
<feature type="active site" description="Proton acceptor" evidence="1">
    <location>
        <position position="17"/>
    </location>
</feature>
<dbReference type="eggNOG" id="COG1670">
    <property type="taxonomic scope" value="Bacteria"/>
</dbReference>
<dbReference type="Gene3D" id="3.40.50.2000">
    <property type="entry name" value="Glycogen Phosphorylase B"/>
    <property type="match status" value="1"/>
</dbReference>
<dbReference type="InterPro" id="IPR007235">
    <property type="entry name" value="Glyco_trans_28_C"/>
</dbReference>
<gene>
    <name evidence="4" type="ordered locus">Nhal_0398</name>
</gene>
<feature type="binding site" evidence="2">
    <location>
        <position position="172"/>
    </location>
    <ligand>
        <name>substrate</name>
    </ligand>
</feature>
<dbReference type="Proteomes" id="UP000001844">
    <property type="component" value="Chromosome"/>
</dbReference>
<evidence type="ECO:0000313" key="5">
    <source>
        <dbReference type="Proteomes" id="UP000001844"/>
    </source>
</evidence>
<dbReference type="InterPro" id="IPR016181">
    <property type="entry name" value="Acyl_CoA_acyltransferase"/>
</dbReference>
<dbReference type="NCBIfam" id="TIGR03590">
    <property type="entry name" value="PseG"/>
    <property type="match status" value="1"/>
</dbReference>
<evidence type="ECO:0000256" key="1">
    <source>
        <dbReference type="PIRSR" id="PIRSR620023-1"/>
    </source>
</evidence>
<feature type="binding site" evidence="2">
    <location>
        <position position="274"/>
    </location>
    <ligand>
        <name>substrate</name>
    </ligand>
</feature>
<dbReference type="Pfam" id="PF04101">
    <property type="entry name" value="Glyco_tran_28_C"/>
    <property type="match status" value="1"/>
</dbReference>
<evidence type="ECO:0000313" key="4">
    <source>
        <dbReference type="EMBL" id="ADE13588.1"/>
    </source>
</evidence>
<dbReference type="SUPFAM" id="SSF53756">
    <property type="entry name" value="UDP-Glycosyltransferase/glycogen phosphorylase"/>
    <property type="match status" value="1"/>
</dbReference>
<name>D5BVG0_NITHN</name>
<dbReference type="KEGG" id="nhl:Nhal_0398"/>
<dbReference type="OrthoDB" id="9788924at2"/>
<dbReference type="STRING" id="472759.Nhal_0398"/>
<accession>D5BVG0</accession>
<proteinExistence type="predicted"/>
<dbReference type="AlphaFoldDB" id="D5BVG0"/>